<evidence type="ECO:0000256" key="7">
    <source>
        <dbReference type="ARBA" id="ARBA00032014"/>
    </source>
</evidence>
<evidence type="ECO:0000256" key="4">
    <source>
        <dbReference type="ARBA" id="ARBA00023015"/>
    </source>
</evidence>
<feature type="region of interest" description="Disordered" evidence="9">
    <location>
        <begin position="1"/>
        <end position="26"/>
    </location>
</feature>
<protein>
    <recommendedName>
        <fullName evidence="3 8">Mediator of RNA polymerase II transcription subunit 17</fullName>
    </recommendedName>
    <alternativeName>
        <fullName evidence="7 8">Mediator complex subunit 17</fullName>
    </alternativeName>
</protein>
<dbReference type="GO" id="GO:0016592">
    <property type="term" value="C:mediator complex"/>
    <property type="evidence" value="ECO:0007669"/>
    <property type="project" value="InterPro"/>
</dbReference>
<comment type="similarity">
    <text evidence="2 8">Belongs to the Mediator complex subunit 17 family.</text>
</comment>
<name>A0A507CNW5_9FUNG</name>
<dbReference type="Pfam" id="PF10156">
    <property type="entry name" value="Med17"/>
    <property type="match status" value="1"/>
</dbReference>
<keyword evidence="5 8" id="KW-0804">Transcription</keyword>
<dbReference type="InterPro" id="IPR019313">
    <property type="entry name" value="Mediator_Med17"/>
</dbReference>
<evidence type="ECO:0000256" key="5">
    <source>
        <dbReference type="ARBA" id="ARBA00023163"/>
    </source>
</evidence>
<evidence type="ECO:0000256" key="1">
    <source>
        <dbReference type="ARBA" id="ARBA00004123"/>
    </source>
</evidence>
<feature type="compositionally biased region" description="Low complexity" evidence="9">
    <location>
        <begin position="1"/>
        <end position="14"/>
    </location>
</feature>
<dbReference type="PANTHER" id="PTHR13114">
    <property type="entry name" value="MEDIATOR OF RNA POLYMERASE II TRANSCRIPTION SUBUNIT 17"/>
    <property type="match status" value="1"/>
</dbReference>
<evidence type="ECO:0000256" key="9">
    <source>
        <dbReference type="SAM" id="MobiDB-lite"/>
    </source>
</evidence>
<accession>A0A507CNW5</accession>
<comment type="subunit">
    <text evidence="8">Component of the Mediator complex.</text>
</comment>
<proteinExistence type="inferred from homology"/>
<gene>
    <name evidence="8" type="primary">MED17</name>
    <name evidence="10" type="ORF">SeMB42_g05855</name>
</gene>
<feature type="non-terminal residue" evidence="10">
    <location>
        <position position="398"/>
    </location>
</feature>
<dbReference type="STRING" id="286115.A0A507CNW5"/>
<dbReference type="Proteomes" id="UP000317494">
    <property type="component" value="Unassembled WGS sequence"/>
</dbReference>
<dbReference type="AlphaFoldDB" id="A0A507CNW5"/>
<evidence type="ECO:0000313" key="10">
    <source>
        <dbReference type="EMBL" id="TPX40826.1"/>
    </source>
</evidence>
<dbReference type="VEuPathDB" id="FungiDB:SeMB42_g05855"/>
<dbReference type="GO" id="GO:0003712">
    <property type="term" value="F:transcription coregulator activity"/>
    <property type="evidence" value="ECO:0007669"/>
    <property type="project" value="InterPro"/>
</dbReference>
<organism evidence="10 11">
    <name type="scientific">Synchytrium endobioticum</name>
    <dbReference type="NCBI Taxonomy" id="286115"/>
    <lineage>
        <taxon>Eukaryota</taxon>
        <taxon>Fungi</taxon>
        <taxon>Fungi incertae sedis</taxon>
        <taxon>Chytridiomycota</taxon>
        <taxon>Chytridiomycota incertae sedis</taxon>
        <taxon>Chytridiomycetes</taxon>
        <taxon>Synchytriales</taxon>
        <taxon>Synchytriaceae</taxon>
        <taxon>Synchytrium</taxon>
    </lineage>
</organism>
<evidence type="ECO:0000256" key="6">
    <source>
        <dbReference type="ARBA" id="ARBA00023242"/>
    </source>
</evidence>
<dbReference type="EMBL" id="QEAN01000299">
    <property type="protein sequence ID" value="TPX40826.1"/>
    <property type="molecule type" value="Genomic_DNA"/>
</dbReference>
<evidence type="ECO:0000256" key="8">
    <source>
        <dbReference type="RuleBase" id="RU364140"/>
    </source>
</evidence>
<keyword evidence="6 8" id="KW-0539">Nucleus</keyword>
<keyword evidence="11" id="KW-1185">Reference proteome</keyword>
<keyword evidence="4 8" id="KW-0805">Transcription regulation</keyword>
<comment type="subcellular location">
    <subcellularLocation>
        <location evidence="1 8">Nucleus</location>
    </subcellularLocation>
</comment>
<evidence type="ECO:0000256" key="2">
    <source>
        <dbReference type="ARBA" id="ARBA00005635"/>
    </source>
</evidence>
<comment type="caution">
    <text evidence="10">The sequence shown here is derived from an EMBL/GenBank/DDBJ whole genome shotgun (WGS) entry which is preliminary data.</text>
</comment>
<comment type="function">
    <text evidence="8">Component of the Mediator complex, a coactivator involved in the regulated transcription of nearly all RNA polymerase II-dependent genes. Mediator functions as a bridge to convey information from gene-specific regulatory proteins to the basal RNA polymerase II transcription machinery. Mediator is recruited to promoters by direct interactions with regulatory proteins and serves as a scaffold for the assembly of a functional preinitiation complex with RNA polymerase II and the general transcription factors.</text>
</comment>
<keyword evidence="8" id="KW-0010">Activator</keyword>
<dbReference type="GO" id="GO:0070847">
    <property type="term" value="C:core mediator complex"/>
    <property type="evidence" value="ECO:0007669"/>
    <property type="project" value="TreeGrafter"/>
</dbReference>
<reference evidence="10 11" key="1">
    <citation type="journal article" date="2019" name="Sci. Rep.">
        <title>Comparative genomics of chytrid fungi reveal insights into the obligate biotrophic and pathogenic lifestyle of Synchytrium endobioticum.</title>
        <authorList>
            <person name="van de Vossenberg B.T.L.H."/>
            <person name="Warris S."/>
            <person name="Nguyen H.D.T."/>
            <person name="van Gent-Pelzer M.P.E."/>
            <person name="Joly D.L."/>
            <person name="van de Geest H.C."/>
            <person name="Bonants P.J.M."/>
            <person name="Smith D.S."/>
            <person name="Levesque C.A."/>
            <person name="van der Lee T.A.J."/>
        </authorList>
    </citation>
    <scope>NUCLEOTIDE SEQUENCE [LARGE SCALE GENOMIC DNA]</scope>
    <source>
        <strain evidence="10 11">MB42</strain>
    </source>
</reference>
<evidence type="ECO:0000256" key="3">
    <source>
        <dbReference type="ARBA" id="ARBA00019610"/>
    </source>
</evidence>
<sequence length="398" mass="44852">MQSRASPSMSAAAAHHARPGTGASHDDILLSLEPEEYPIVKDVTADGEELYEIPLTRSQRFARNVERIQIDKLRRPDVLPSADNTRAPDKAVEEKKNVAPIVYPTLQLFRAIQEAKAEMQQLNNTVDRFIFGTHGQYPSPPVSQDPSQLKILHAPGRPKEPRVEKQIENLQILMGAKNDALRSVADMLTKAAERLSAMVKHEHHFFNEYVPDMRKAGWFLETRLRTRANFEGGGMTPLPLRDYFVDYGYTAAGSTYEGCEALVVRRPGNREANTSEDVQLQLKHKKRRRVVVSVVDQLTKEARISSLQKAPIIGQAVSDQLRAARDTVFEMELFQRVLRDISSDSHLLHVSRISGKTISIPISDTRTLNFRLVNQATYRPPNDAIQDHDVALIELLAR</sequence>
<dbReference type="PANTHER" id="PTHR13114:SF7">
    <property type="entry name" value="MEDIATOR OF RNA POLYMERASE II TRANSCRIPTION SUBUNIT 17"/>
    <property type="match status" value="1"/>
</dbReference>
<evidence type="ECO:0000313" key="11">
    <source>
        <dbReference type="Proteomes" id="UP000317494"/>
    </source>
</evidence>
<dbReference type="GO" id="GO:0006357">
    <property type="term" value="P:regulation of transcription by RNA polymerase II"/>
    <property type="evidence" value="ECO:0007669"/>
    <property type="project" value="InterPro"/>
</dbReference>